<dbReference type="Gene3D" id="3.90.1150.200">
    <property type="match status" value="1"/>
</dbReference>
<dbReference type="AlphaFoldDB" id="A0A382UDG1"/>
<organism evidence="3">
    <name type="scientific">marine metagenome</name>
    <dbReference type="NCBI Taxonomy" id="408172"/>
    <lineage>
        <taxon>unclassified sequences</taxon>
        <taxon>metagenomes</taxon>
        <taxon>ecological metagenomes</taxon>
    </lineage>
</organism>
<feature type="compositionally biased region" description="Basic residues" evidence="1">
    <location>
        <begin position="157"/>
        <end position="172"/>
    </location>
</feature>
<gene>
    <name evidence="3" type="ORF">METZ01_LOCUS385137</name>
</gene>
<feature type="region of interest" description="Disordered" evidence="1">
    <location>
        <begin position="152"/>
        <end position="172"/>
    </location>
</feature>
<evidence type="ECO:0000313" key="3">
    <source>
        <dbReference type="EMBL" id="SVD32283.1"/>
    </source>
</evidence>
<sequence length="172" mass="19438">MQSKAKTVDEYIASLPEDRQEAITAVRKVILKNLPKGYDEIIQWGMIGYVVPHSSYSAGYHAQPKEPLPYVALASQKNHMAFYGMGIYMDEAQCQWFVDAWTKTGKKLDMGKSCVRFKKLEDVPLEVIGKAVKRFPMKKYIAAYEETLVQTPAGKKVSAKRSAARKKTAKEK</sequence>
<protein>
    <recommendedName>
        <fullName evidence="2">YdhG-like domain-containing protein</fullName>
    </recommendedName>
</protein>
<dbReference type="EMBL" id="UINC01143391">
    <property type="protein sequence ID" value="SVD32283.1"/>
    <property type="molecule type" value="Genomic_DNA"/>
</dbReference>
<evidence type="ECO:0000259" key="2">
    <source>
        <dbReference type="Pfam" id="PF08818"/>
    </source>
</evidence>
<feature type="domain" description="YdhG-like" evidence="2">
    <location>
        <begin position="19"/>
        <end position="133"/>
    </location>
</feature>
<evidence type="ECO:0000256" key="1">
    <source>
        <dbReference type="SAM" id="MobiDB-lite"/>
    </source>
</evidence>
<dbReference type="Pfam" id="PF08818">
    <property type="entry name" value="DUF1801"/>
    <property type="match status" value="1"/>
</dbReference>
<dbReference type="InterPro" id="IPR014922">
    <property type="entry name" value="YdhG-like"/>
</dbReference>
<accession>A0A382UDG1</accession>
<reference evidence="3" key="1">
    <citation type="submission" date="2018-05" db="EMBL/GenBank/DDBJ databases">
        <authorList>
            <person name="Lanie J.A."/>
            <person name="Ng W.-L."/>
            <person name="Kazmierczak K.M."/>
            <person name="Andrzejewski T.M."/>
            <person name="Davidsen T.M."/>
            <person name="Wayne K.J."/>
            <person name="Tettelin H."/>
            <person name="Glass J.I."/>
            <person name="Rusch D."/>
            <person name="Podicherti R."/>
            <person name="Tsui H.-C.T."/>
            <person name="Winkler M.E."/>
        </authorList>
    </citation>
    <scope>NUCLEOTIDE SEQUENCE</scope>
</reference>
<name>A0A382UDG1_9ZZZZ</name>
<proteinExistence type="predicted"/>
<dbReference type="SUPFAM" id="SSF159888">
    <property type="entry name" value="YdhG-like"/>
    <property type="match status" value="1"/>
</dbReference>